<evidence type="ECO:0000256" key="1">
    <source>
        <dbReference type="ARBA" id="ARBA00004651"/>
    </source>
</evidence>
<comment type="caution">
    <text evidence="7">Lacks conserved residue(s) required for the propagation of feature annotation.</text>
</comment>
<keyword evidence="4 7" id="KW-0812">Transmembrane</keyword>
<evidence type="ECO:0000313" key="12">
    <source>
        <dbReference type="Proteomes" id="UP001595528"/>
    </source>
</evidence>
<dbReference type="PANTHER" id="PTHR30221">
    <property type="entry name" value="SMALL-CONDUCTANCE MECHANOSENSITIVE CHANNEL"/>
    <property type="match status" value="1"/>
</dbReference>
<keyword evidence="3" id="KW-1003">Cell membrane</keyword>
<dbReference type="EMBL" id="JBHRTR010000026">
    <property type="protein sequence ID" value="MFC3227906.1"/>
    <property type="molecule type" value="Genomic_DNA"/>
</dbReference>
<evidence type="ECO:0000259" key="9">
    <source>
        <dbReference type="Pfam" id="PF00924"/>
    </source>
</evidence>
<dbReference type="InterPro" id="IPR008910">
    <property type="entry name" value="MSC_TM_helix"/>
</dbReference>
<protein>
    <recommendedName>
        <fullName evidence="7">Small-conductance mechanosensitive channel</fullName>
    </recommendedName>
</protein>
<evidence type="ECO:0000259" key="10">
    <source>
        <dbReference type="Pfam" id="PF21082"/>
    </source>
</evidence>
<gene>
    <name evidence="11" type="ORF">ACFOGJ_11730</name>
</gene>
<dbReference type="Pfam" id="PF05552">
    <property type="entry name" value="MS_channel_1st_1"/>
    <property type="match status" value="1"/>
</dbReference>
<keyword evidence="12" id="KW-1185">Reference proteome</keyword>
<dbReference type="InterPro" id="IPR045275">
    <property type="entry name" value="MscS_archaea/bacteria_type"/>
</dbReference>
<comment type="subunit">
    <text evidence="7">Homoheptamer.</text>
</comment>
<dbReference type="InterPro" id="IPR010920">
    <property type="entry name" value="LSM_dom_sf"/>
</dbReference>
<dbReference type="Gene3D" id="1.10.287.1260">
    <property type="match status" value="1"/>
</dbReference>
<evidence type="ECO:0000256" key="2">
    <source>
        <dbReference type="ARBA" id="ARBA00008017"/>
    </source>
</evidence>
<dbReference type="InterPro" id="IPR023408">
    <property type="entry name" value="MscS_beta-dom_sf"/>
</dbReference>
<keyword evidence="7" id="KW-0406">Ion transport</keyword>
<keyword evidence="7" id="KW-0813">Transport</keyword>
<proteinExistence type="inferred from homology"/>
<dbReference type="Pfam" id="PF00924">
    <property type="entry name" value="MS_channel_2nd"/>
    <property type="match status" value="1"/>
</dbReference>
<evidence type="ECO:0000256" key="7">
    <source>
        <dbReference type="RuleBase" id="RU369025"/>
    </source>
</evidence>
<evidence type="ECO:0000256" key="8">
    <source>
        <dbReference type="SAM" id="MobiDB-lite"/>
    </source>
</evidence>
<feature type="domain" description="Mechanosensitive ion channel MscS" evidence="9">
    <location>
        <begin position="112"/>
        <end position="174"/>
    </location>
</feature>
<dbReference type="Gene3D" id="2.30.30.60">
    <property type="match status" value="1"/>
</dbReference>
<comment type="similarity">
    <text evidence="2 7">Belongs to the MscS (TC 1.A.23) family.</text>
</comment>
<evidence type="ECO:0000313" key="11">
    <source>
        <dbReference type="EMBL" id="MFC3227906.1"/>
    </source>
</evidence>
<feature type="transmembrane region" description="Helical" evidence="7">
    <location>
        <begin position="61"/>
        <end position="87"/>
    </location>
</feature>
<keyword evidence="5 7" id="KW-1133">Transmembrane helix</keyword>
<dbReference type="InterPro" id="IPR006685">
    <property type="entry name" value="MscS_channel_2nd"/>
</dbReference>
<keyword evidence="6 7" id="KW-0472">Membrane</keyword>
<dbReference type="Pfam" id="PF21082">
    <property type="entry name" value="MS_channel_3rd"/>
    <property type="match status" value="1"/>
</dbReference>
<dbReference type="SUPFAM" id="SSF50182">
    <property type="entry name" value="Sm-like ribonucleoproteins"/>
    <property type="match status" value="1"/>
</dbReference>
<keyword evidence="7" id="KW-0997">Cell inner membrane</keyword>
<comment type="caution">
    <text evidence="11">The sequence shown here is derived from an EMBL/GenBank/DDBJ whole genome shotgun (WGS) entry which is preliminary data.</text>
</comment>
<dbReference type="Gene3D" id="3.30.70.100">
    <property type="match status" value="1"/>
</dbReference>
<dbReference type="RefSeq" id="WP_379900500.1">
    <property type="nucleotide sequence ID" value="NZ_JBHRTR010000026.1"/>
</dbReference>
<reference evidence="12" key="1">
    <citation type="journal article" date="2019" name="Int. J. Syst. Evol. Microbiol.">
        <title>The Global Catalogue of Microorganisms (GCM) 10K type strain sequencing project: providing services to taxonomists for standard genome sequencing and annotation.</title>
        <authorList>
            <consortium name="The Broad Institute Genomics Platform"/>
            <consortium name="The Broad Institute Genome Sequencing Center for Infectious Disease"/>
            <person name="Wu L."/>
            <person name="Ma J."/>
        </authorList>
    </citation>
    <scope>NUCLEOTIDE SEQUENCE [LARGE SCALE GENOMIC DNA]</scope>
    <source>
        <strain evidence="12">KCTC 42964</strain>
    </source>
</reference>
<evidence type="ECO:0000256" key="3">
    <source>
        <dbReference type="ARBA" id="ARBA00022475"/>
    </source>
</evidence>
<accession>A0ABV7KZX4</accession>
<dbReference type="InterPro" id="IPR011066">
    <property type="entry name" value="MscS_channel_C_sf"/>
</dbReference>
<dbReference type="SUPFAM" id="SSF82689">
    <property type="entry name" value="Mechanosensitive channel protein MscS (YggB), C-terminal domain"/>
    <property type="match status" value="1"/>
</dbReference>
<dbReference type="InterPro" id="IPR049278">
    <property type="entry name" value="MS_channel_C"/>
</dbReference>
<evidence type="ECO:0000256" key="4">
    <source>
        <dbReference type="ARBA" id="ARBA00022692"/>
    </source>
</evidence>
<keyword evidence="7" id="KW-0407">Ion channel</keyword>
<organism evidence="11 12">
    <name type="scientific">Marinibaculum pumilum</name>
    <dbReference type="NCBI Taxonomy" id="1766165"/>
    <lineage>
        <taxon>Bacteria</taxon>
        <taxon>Pseudomonadati</taxon>
        <taxon>Pseudomonadota</taxon>
        <taxon>Alphaproteobacteria</taxon>
        <taxon>Rhodospirillales</taxon>
        <taxon>Rhodospirillaceae</taxon>
        <taxon>Marinibaculum</taxon>
    </lineage>
</organism>
<name>A0ABV7KZX4_9PROT</name>
<feature type="transmembrane region" description="Helical" evidence="7">
    <location>
        <begin position="99"/>
        <end position="125"/>
    </location>
</feature>
<sequence>MNWNDILAGIHQRILGHLTDLLAASPRILGALAVVALTGLIAWGARRLIERAGGGLRFRTALVEVAGMLAAALIWVLGLLVAATIAFPSVTPADVLTALGLGSIAIGFAFKDIFENFFAGILILLREPFKLGDHVECQEIEGAVERISVRDTHVRQTDGQLVVVPNAKLFQNPVRVRTNLTFRRVKIICGVAYGEDADRARDVIHDAVIAVDSVRDDIRDVQVFAHGFGASSIDFEIAWWTGSRPVDIRASRDEVVRAVKRALDAAGIEIPFPQRTVWMRREEAEREEAERKEAEREEAEDRVTEPDRP</sequence>
<comment type="function">
    <text evidence="7">Mechanosensitive channel that participates in the regulation of osmotic pressure changes within the cell, opening in response to stretch forces in the membrane lipid bilayer, without the need for other proteins. Contributes to normal resistance to hypoosmotic shock. Forms an ion channel of 1.0 nanosiemens conductance with a slight preference for anions.</text>
</comment>
<dbReference type="PANTHER" id="PTHR30221:SF1">
    <property type="entry name" value="SMALL-CONDUCTANCE MECHANOSENSITIVE CHANNEL"/>
    <property type="match status" value="1"/>
</dbReference>
<comment type="subcellular location">
    <subcellularLocation>
        <location evidence="7">Cell inner membrane</location>
        <topology evidence="7">Multi-pass membrane protein</topology>
    </subcellularLocation>
    <subcellularLocation>
        <location evidence="1">Cell membrane</location>
        <topology evidence="1">Multi-pass membrane protein</topology>
    </subcellularLocation>
</comment>
<dbReference type="Proteomes" id="UP001595528">
    <property type="component" value="Unassembled WGS sequence"/>
</dbReference>
<feature type="transmembrane region" description="Helical" evidence="7">
    <location>
        <begin position="28"/>
        <end position="49"/>
    </location>
</feature>
<feature type="region of interest" description="Disordered" evidence="8">
    <location>
        <begin position="281"/>
        <end position="309"/>
    </location>
</feature>
<evidence type="ECO:0000256" key="6">
    <source>
        <dbReference type="ARBA" id="ARBA00023136"/>
    </source>
</evidence>
<evidence type="ECO:0000256" key="5">
    <source>
        <dbReference type="ARBA" id="ARBA00022989"/>
    </source>
</evidence>
<feature type="domain" description="Mechanosensitive ion channel MscS C-terminal" evidence="10">
    <location>
        <begin position="185"/>
        <end position="270"/>
    </location>
</feature>